<protein>
    <submittedName>
        <fullName evidence="1">Uncharacterized protein</fullName>
    </submittedName>
</protein>
<accession>D7BJH3</accession>
<evidence type="ECO:0000313" key="1">
    <source>
        <dbReference type="EMBL" id="ADH65329.1"/>
    </source>
</evidence>
<organism evidence="1 2">
    <name type="scientific">Allomeiothermus silvanus (strain ATCC 700542 / DSM 9946 / NBRC 106475 / NCIMB 13440 / VI-R2)</name>
    <name type="common">Thermus silvanus</name>
    <dbReference type="NCBI Taxonomy" id="526227"/>
    <lineage>
        <taxon>Bacteria</taxon>
        <taxon>Thermotogati</taxon>
        <taxon>Deinococcota</taxon>
        <taxon>Deinococci</taxon>
        <taxon>Thermales</taxon>
        <taxon>Thermaceae</taxon>
        <taxon>Allomeiothermus</taxon>
    </lineage>
</organism>
<dbReference type="EMBL" id="CP002044">
    <property type="protein sequence ID" value="ADH65329.1"/>
    <property type="molecule type" value="Genomic_DNA"/>
</dbReference>
<proteinExistence type="predicted"/>
<geneLocation type="plasmid" evidence="1 2">
    <name>pMESIL02</name>
</geneLocation>
<name>D7BJH3_ALLS1</name>
<dbReference type="HOGENOM" id="CLU_2650230_0_0_0"/>
<dbReference type="Proteomes" id="UP000001916">
    <property type="component" value="Plasmid pMESIL02"/>
</dbReference>
<evidence type="ECO:0000313" key="2">
    <source>
        <dbReference type="Proteomes" id="UP000001916"/>
    </source>
</evidence>
<dbReference type="RefSeq" id="WP_013159806.1">
    <property type="nucleotide sequence ID" value="NC_014214.1"/>
</dbReference>
<dbReference type="KEGG" id="msv:Mesil_3534"/>
<sequence length="76" mass="8889">MVALEERIDVAEEDGLEAWVRQLWRTLQALERAEQRKVSTLAMGGKLEYDVHYRHLRRTLKEELGQLARITRAEVG</sequence>
<dbReference type="AlphaFoldDB" id="D7BJH3"/>
<keyword evidence="1" id="KW-0614">Plasmid</keyword>
<gene>
    <name evidence="1" type="ORF">Mesil_3534</name>
</gene>
<reference evidence="1 2" key="1">
    <citation type="journal article" date="2010" name="Stand. Genomic Sci.">
        <title>Complete genome sequence of Meiothermus silvanus type strain (VI-R2).</title>
        <authorList>
            <person name="Sikorski J."/>
            <person name="Tindall B.J."/>
            <person name="Lowry S."/>
            <person name="Lucas S."/>
            <person name="Nolan M."/>
            <person name="Copeland A."/>
            <person name="Glavina Del Rio T."/>
            <person name="Tice H."/>
            <person name="Cheng J.F."/>
            <person name="Han C."/>
            <person name="Pitluck S."/>
            <person name="Liolios K."/>
            <person name="Ivanova N."/>
            <person name="Mavromatis K."/>
            <person name="Mikhailova N."/>
            <person name="Pati A."/>
            <person name="Goodwin L."/>
            <person name="Chen A."/>
            <person name="Palaniappan K."/>
            <person name="Land M."/>
            <person name="Hauser L."/>
            <person name="Chang Y.J."/>
            <person name="Jeffries C.D."/>
            <person name="Rohde M."/>
            <person name="Goker M."/>
            <person name="Woyke T."/>
            <person name="Bristow J."/>
            <person name="Eisen J.A."/>
            <person name="Markowitz V."/>
            <person name="Hugenholtz P."/>
            <person name="Kyrpides N.C."/>
            <person name="Klenk H.P."/>
            <person name="Lapidus A."/>
        </authorList>
    </citation>
    <scope>NUCLEOTIDE SEQUENCE [LARGE SCALE GENOMIC DNA]</scope>
    <source>
        <strain evidence="2">ATCC 700542 / DSM 9946 / VI-R2</strain>
        <plasmid evidence="2">Plasmid pMESIL02</plasmid>
    </source>
</reference>
<keyword evidence="2" id="KW-1185">Reference proteome</keyword>